<keyword evidence="2" id="KW-1185">Reference proteome</keyword>
<dbReference type="Pfam" id="PF11161">
    <property type="entry name" value="DUF2944"/>
    <property type="match status" value="1"/>
</dbReference>
<proteinExistence type="predicted"/>
<gene>
    <name evidence="1" type="ORF">E5K04_10425</name>
</gene>
<dbReference type="Proteomes" id="UP000308891">
    <property type="component" value="Unassembled WGS sequence"/>
</dbReference>
<sequence length="176" mass="18684">MMDAMVLAAMAKWPDVPAVYGFLALDARGRWWLTGERVGNAALTDFLARNYALDTAGRAYVQNGPQQVFVACARAPRVIRREAGAWRAAPDGVTGSVDALWLTPEGELYASFAGSLALIDDRELLPLVDELLPGWDGEAAGLPATVMLGGVELPLALAGHDALAARFGLQLTPRGP</sequence>
<organism evidence="1 2">
    <name type="scientific">Crenobacter intestini</name>
    <dbReference type="NCBI Taxonomy" id="2563443"/>
    <lineage>
        <taxon>Bacteria</taxon>
        <taxon>Pseudomonadati</taxon>
        <taxon>Pseudomonadota</taxon>
        <taxon>Betaproteobacteria</taxon>
        <taxon>Neisseriales</taxon>
        <taxon>Neisseriaceae</taxon>
        <taxon>Crenobacter</taxon>
    </lineage>
</organism>
<accession>A0A4T0UTQ5</accession>
<comment type="caution">
    <text evidence="1">The sequence shown here is derived from an EMBL/GenBank/DDBJ whole genome shotgun (WGS) entry which is preliminary data.</text>
</comment>
<reference evidence="1 2" key="1">
    <citation type="submission" date="2019-04" db="EMBL/GenBank/DDBJ databases">
        <title>Crenobacter sp. nov.</title>
        <authorList>
            <person name="Shi S."/>
        </authorList>
    </citation>
    <scope>NUCLEOTIDE SEQUENCE [LARGE SCALE GENOMIC DNA]</scope>
    <source>
        <strain evidence="1 2">GY 70310</strain>
    </source>
</reference>
<dbReference type="AlphaFoldDB" id="A0A4T0UTQ5"/>
<evidence type="ECO:0000313" key="1">
    <source>
        <dbReference type="EMBL" id="TIC82157.1"/>
    </source>
</evidence>
<dbReference type="OrthoDB" id="7057642at2"/>
<dbReference type="InterPro" id="IPR021332">
    <property type="entry name" value="DUF2944"/>
</dbReference>
<name>A0A4T0UTQ5_9NEIS</name>
<protein>
    <submittedName>
        <fullName evidence="1">DUF2946 family protein</fullName>
    </submittedName>
</protein>
<dbReference type="EMBL" id="STGJ01000010">
    <property type="protein sequence ID" value="TIC82157.1"/>
    <property type="molecule type" value="Genomic_DNA"/>
</dbReference>
<evidence type="ECO:0000313" key="2">
    <source>
        <dbReference type="Proteomes" id="UP000308891"/>
    </source>
</evidence>